<gene>
    <name evidence="7" type="ORF">Tam10B_0438</name>
</gene>
<dbReference type="Proteomes" id="UP000215433">
    <property type="component" value="Unassembled WGS sequence"/>
</dbReference>
<keyword evidence="2" id="KW-0229">DNA integration</keyword>
<sequence length="470" mass="52931">MARTRRSFGAIRTVTKKGRQYLEGSYPTPPDALAGDHSLPKRITKTVAPDRSGELEEWLRQAQLSIELGTWESPAKKKIQRQRDSITFHDYAERWIDERLKADGSPIAETTKNKYREHLRIHLDPTFGNKPMTSISVTDVENWYRTFPIGEDGTNTTARRRAYATLHAILRTASEQPINPQGDTLLDRNPARLRPKNPKRRREPKVLEPETIHAIADMMPERLALAVEIAGQLDPREGEICGLQRQDIDLENHVLHIRRAVKQVYDRPGSPRRLIVGDPKSEQGKRDIPIFDNLIEPLERHLRRFVGPKPDDFIFTPQRGGGILSPQSLRNVFGKAVRKAKQDDITFHDLRHTALTRMAEHGASPGELMAWGGHADIKTVSIYQQHSASHAKQVVQRVDRTITASLDESAADNMVNPANTDADPIITALAGMDDEARTLVLKSMPAEQAVGLITRLPRELQVRAMTALLS</sequence>
<reference evidence="7 8" key="1">
    <citation type="submission" date="2017-05" db="EMBL/GenBank/DDBJ databases">
        <title>Bifidobacterium vansinderenii sp. nov.</title>
        <authorList>
            <person name="Lugli G.A."/>
            <person name="Duranti S."/>
            <person name="Mangifesta M."/>
        </authorList>
    </citation>
    <scope>NUCLEOTIDE SEQUENCE [LARGE SCALE GENOMIC DNA]</scope>
    <source>
        <strain evidence="7 8">Tam10B</strain>
    </source>
</reference>
<dbReference type="PANTHER" id="PTHR30349:SF64">
    <property type="entry name" value="PROPHAGE INTEGRASE INTD-RELATED"/>
    <property type="match status" value="1"/>
</dbReference>
<dbReference type="OrthoDB" id="1822491at2"/>
<dbReference type="InterPro" id="IPR010998">
    <property type="entry name" value="Integrase_recombinase_N"/>
</dbReference>
<dbReference type="CDD" id="cd01189">
    <property type="entry name" value="INT_ICEBs1_C_like"/>
    <property type="match status" value="1"/>
</dbReference>
<dbReference type="Pfam" id="PF00589">
    <property type="entry name" value="Phage_integrase"/>
    <property type="match status" value="1"/>
</dbReference>
<comment type="similarity">
    <text evidence="1">Belongs to the 'phage' integrase family.</text>
</comment>
<evidence type="ECO:0000256" key="1">
    <source>
        <dbReference type="ARBA" id="ARBA00008857"/>
    </source>
</evidence>
<feature type="domain" description="Tyr recombinase" evidence="6">
    <location>
        <begin position="202"/>
        <end position="396"/>
    </location>
</feature>
<dbReference type="AlphaFoldDB" id="A0A229W0R4"/>
<dbReference type="GO" id="GO:0015074">
    <property type="term" value="P:DNA integration"/>
    <property type="evidence" value="ECO:0007669"/>
    <property type="project" value="UniProtKB-KW"/>
</dbReference>
<keyword evidence="3" id="KW-0238">DNA-binding</keyword>
<dbReference type="InterPro" id="IPR002104">
    <property type="entry name" value="Integrase_catalytic"/>
</dbReference>
<dbReference type="InterPro" id="IPR011010">
    <property type="entry name" value="DNA_brk_join_enz"/>
</dbReference>
<dbReference type="GO" id="GO:0003677">
    <property type="term" value="F:DNA binding"/>
    <property type="evidence" value="ECO:0007669"/>
    <property type="project" value="UniProtKB-KW"/>
</dbReference>
<dbReference type="PROSITE" id="PS51898">
    <property type="entry name" value="TYR_RECOMBINASE"/>
    <property type="match status" value="1"/>
</dbReference>
<accession>A0A229W0R4</accession>
<evidence type="ECO:0000313" key="7">
    <source>
        <dbReference type="EMBL" id="OXN01435.1"/>
    </source>
</evidence>
<dbReference type="GO" id="GO:0006310">
    <property type="term" value="P:DNA recombination"/>
    <property type="evidence" value="ECO:0007669"/>
    <property type="project" value="UniProtKB-KW"/>
</dbReference>
<evidence type="ECO:0000256" key="3">
    <source>
        <dbReference type="ARBA" id="ARBA00023125"/>
    </source>
</evidence>
<evidence type="ECO:0000256" key="5">
    <source>
        <dbReference type="SAM" id="MobiDB-lite"/>
    </source>
</evidence>
<evidence type="ECO:0000259" key="6">
    <source>
        <dbReference type="PROSITE" id="PS51898"/>
    </source>
</evidence>
<dbReference type="EMBL" id="NEWD01000004">
    <property type="protein sequence ID" value="OXN01435.1"/>
    <property type="molecule type" value="Genomic_DNA"/>
</dbReference>
<evidence type="ECO:0000313" key="8">
    <source>
        <dbReference type="Proteomes" id="UP000215433"/>
    </source>
</evidence>
<dbReference type="PANTHER" id="PTHR30349">
    <property type="entry name" value="PHAGE INTEGRASE-RELATED"/>
    <property type="match status" value="1"/>
</dbReference>
<dbReference type="SUPFAM" id="SSF56349">
    <property type="entry name" value="DNA breaking-rejoining enzymes"/>
    <property type="match status" value="1"/>
</dbReference>
<name>A0A229W0R4_9BIFI</name>
<dbReference type="Gene3D" id="1.10.150.130">
    <property type="match status" value="1"/>
</dbReference>
<feature type="region of interest" description="Disordered" evidence="5">
    <location>
        <begin position="175"/>
        <end position="205"/>
    </location>
</feature>
<protein>
    <submittedName>
        <fullName evidence="7">Site-specific recombinase phage integrase family</fullName>
    </submittedName>
</protein>
<comment type="caution">
    <text evidence="7">The sequence shown here is derived from an EMBL/GenBank/DDBJ whole genome shotgun (WGS) entry which is preliminary data.</text>
</comment>
<dbReference type="InterPro" id="IPR050090">
    <property type="entry name" value="Tyrosine_recombinase_XerCD"/>
</dbReference>
<dbReference type="RefSeq" id="WP_093959633.1">
    <property type="nucleotide sequence ID" value="NZ_NEWD01000004.1"/>
</dbReference>
<dbReference type="InterPro" id="IPR013762">
    <property type="entry name" value="Integrase-like_cat_sf"/>
</dbReference>
<dbReference type="Pfam" id="PF14659">
    <property type="entry name" value="Phage_int_SAM_3"/>
    <property type="match status" value="1"/>
</dbReference>
<feature type="compositionally biased region" description="Basic residues" evidence="5">
    <location>
        <begin position="191"/>
        <end position="203"/>
    </location>
</feature>
<proteinExistence type="inferred from homology"/>
<keyword evidence="4" id="KW-0233">DNA recombination</keyword>
<dbReference type="Gene3D" id="1.10.443.10">
    <property type="entry name" value="Intergrase catalytic core"/>
    <property type="match status" value="1"/>
</dbReference>
<dbReference type="InterPro" id="IPR004107">
    <property type="entry name" value="Integrase_SAM-like_N"/>
</dbReference>
<evidence type="ECO:0000256" key="2">
    <source>
        <dbReference type="ARBA" id="ARBA00022908"/>
    </source>
</evidence>
<organism evidence="7 8">
    <name type="scientific">Bifidobacterium vansinderenii</name>
    <dbReference type="NCBI Taxonomy" id="1984871"/>
    <lineage>
        <taxon>Bacteria</taxon>
        <taxon>Bacillati</taxon>
        <taxon>Actinomycetota</taxon>
        <taxon>Actinomycetes</taxon>
        <taxon>Bifidobacteriales</taxon>
        <taxon>Bifidobacteriaceae</taxon>
        <taxon>Bifidobacterium</taxon>
    </lineage>
</organism>
<evidence type="ECO:0000256" key="4">
    <source>
        <dbReference type="ARBA" id="ARBA00023172"/>
    </source>
</evidence>
<keyword evidence="8" id="KW-1185">Reference proteome</keyword>